<proteinExistence type="predicted"/>
<dbReference type="EMBL" id="ANIX01001245">
    <property type="protein sequence ID" value="ETP20287.1"/>
    <property type="molecule type" value="Genomic_DNA"/>
</dbReference>
<organism evidence="1 2">
    <name type="scientific">Phytophthora nicotianae CJ01A1</name>
    <dbReference type="NCBI Taxonomy" id="1317063"/>
    <lineage>
        <taxon>Eukaryota</taxon>
        <taxon>Sar</taxon>
        <taxon>Stramenopiles</taxon>
        <taxon>Oomycota</taxon>
        <taxon>Peronosporomycetes</taxon>
        <taxon>Peronosporales</taxon>
        <taxon>Peronosporaceae</taxon>
        <taxon>Phytophthora</taxon>
    </lineage>
</organism>
<accession>W2XCS3</accession>
<comment type="caution">
    <text evidence="1">The sequence shown here is derived from an EMBL/GenBank/DDBJ whole genome shotgun (WGS) entry which is preliminary data.</text>
</comment>
<dbReference type="Proteomes" id="UP000018958">
    <property type="component" value="Unassembled WGS sequence"/>
</dbReference>
<evidence type="ECO:0000313" key="1">
    <source>
        <dbReference type="EMBL" id="ETP20287.1"/>
    </source>
</evidence>
<reference evidence="1 2" key="1">
    <citation type="submission" date="2013-11" db="EMBL/GenBank/DDBJ databases">
        <title>The Genome Sequence of Phytophthora parasitica CJ01A1.</title>
        <authorList>
            <consortium name="The Broad Institute Genomics Platform"/>
            <person name="Russ C."/>
            <person name="Tyler B."/>
            <person name="Panabieres F."/>
            <person name="Shan W."/>
            <person name="Tripathy S."/>
            <person name="Grunwald N."/>
            <person name="Machado M."/>
            <person name="Johnson C.S."/>
            <person name="Walker B."/>
            <person name="Young S.K."/>
            <person name="Zeng Q."/>
            <person name="Gargeya S."/>
            <person name="Fitzgerald M."/>
            <person name="Haas B."/>
            <person name="Abouelleil A."/>
            <person name="Allen A.W."/>
            <person name="Alvarado L."/>
            <person name="Arachchi H.M."/>
            <person name="Berlin A.M."/>
            <person name="Chapman S.B."/>
            <person name="Gainer-Dewar J."/>
            <person name="Goldberg J."/>
            <person name="Griggs A."/>
            <person name="Gujja S."/>
            <person name="Hansen M."/>
            <person name="Howarth C."/>
            <person name="Imamovic A."/>
            <person name="Ireland A."/>
            <person name="Larimer J."/>
            <person name="McCowan C."/>
            <person name="Murphy C."/>
            <person name="Pearson M."/>
            <person name="Poon T.W."/>
            <person name="Priest M."/>
            <person name="Roberts A."/>
            <person name="Saif S."/>
            <person name="Shea T."/>
            <person name="Sisk P."/>
            <person name="Sykes S."/>
            <person name="Wortman J."/>
            <person name="Nusbaum C."/>
            <person name="Birren B."/>
        </authorList>
    </citation>
    <scope>NUCLEOTIDE SEQUENCE [LARGE SCALE GENOMIC DNA]</scope>
    <source>
        <strain evidence="1 2">CJ01A1</strain>
    </source>
</reference>
<sequence>MMQSGTFSKKRIVLVVELQANLLMGIDETDFMTCSQGNNADYSIGVD</sequence>
<dbReference type="AlphaFoldDB" id="W2XCS3"/>
<gene>
    <name evidence="1" type="ORF">F441_05973</name>
</gene>
<protein>
    <submittedName>
        <fullName evidence="1">Uncharacterized protein</fullName>
    </submittedName>
</protein>
<name>W2XCS3_PHYNI</name>
<evidence type="ECO:0000313" key="2">
    <source>
        <dbReference type="Proteomes" id="UP000018958"/>
    </source>
</evidence>